<feature type="repeat" description="WD" evidence="3">
    <location>
        <begin position="808"/>
        <end position="849"/>
    </location>
</feature>
<dbReference type="Proteomes" id="UP001054846">
    <property type="component" value="Chromosome"/>
</dbReference>
<feature type="domain" description="vWA-MoxR associated protein N-terminal HTH" evidence="6">
    <location>
        <begin position="1"/>
        <end position="80"/>
    </location>
</feature>
<reference evidence="7 8" key="1">
    <citation type="journal article" date="2021" name="Genome Biol. Evol.">
        <title>Complete Genome Sequencing of a Novel Gloeobacter Species from a Waterfall Cave in Mexico.</title>
        <authorList>
            <person name="Saw J.H."/>
            <person name="Cardona T."/>
            <person name="Montejano G."/>
        </authorList>
    </citation>
    <scope>NUCLEOTIDE SEQUENCE [LARGE SCALE GENOMIC DNA]</scope>
    <source>
        <strain evidence="7">MG652769</strain>
    </source>
</reference>
<dbReference type="PRINTS" id="PR00320">
    <property type="entry name" value="GPROTEINBRPT"/>
</dbReference>
<dbReference type="InterPro" id="IPR036322">
    <property type="entry name" value="WD40_repeat_dom_sf"/>
</dbReference>
<evidence type="ECO:0000313" key="8">
    <source>
        <dbReference type="Proteomes" id="UP001054846"/>
    </source>
</evidence>
<dbReference type="Gene3D" id="3.40.50.300">
    <property type="entry name" value="P-loop containing nucleotide triphosphate hydrolases"/>
    <property type="match status" value="1"/>
</dbReference>
<feature type="repeat" description="WD" evidence="3">
    <location>
        <begin position="683"/>
        <end position="714"/>
    </location>
</feature>
<dbReference type="SUPFAM" id="SSF50998">
    <property type="entry name" value="Quinoprotein alcohol dehydrogenase-like"/>
    <property type="match status" value="1"/>
</dbReference>
<feature type="repeat" description="WD" evidence="3">
    <location>
        <begin position="1158"/>
        <end position="1199"/>
    </location>
</feature>
<dbReference type="PROSITE" id="PS00678">
    <property type="entry name" value="WD_REPEATS_1"/>
    <property type="match status" value="10"/>
</dbReference>
<dbReference type="SUPFAM" id="SSF141571">
    <property type="entry name" value="Pentapeptide repeat-like"/>
    <property type="match status" value="1"/>
</dbReference>
<dbReference type="Pfam" id="PF00400">
    <property type="entry name" value="WD40"/>
    <property type="match status" value="13"/>
</dbReference>
<feature type="repeat" description="WD" evidence="3">
    <location>
        <begin position="724"/>
        <end position="765"/>
    </location>
</feature>
<feature type="repeat" description="WD" evidence="3">
    <location>
        <begin position="945"/>
        <end position="986"/>
    </location>
</feature>
<dbReference type="InterPro" id="IPR011047">
    <property type="entry name" value="Quinoprotein_ADH-like_sf"/>
</dbReference>
<feature type="region of interest" description="Disordered" evidence="4">
    <location>
        <begin position="90"/>
        <end position="110"/>
    </location>
</feature>
<organism evidence="7 8">
    <name type="scientific">Gloeobacter morelensis MG652769</name>
    <dbReference type="NCBI Taxonomy" id="2781736"/>
    <lineage>
        <taxon>Bacteria</taxon>
        <taxon>Bacillati</taxon>
        <taxon>Cyanobacteriota</taxon>
        <taxon>Cyanophyceae</taxon>
        <taxon>Gloeobacterales</taxon>
        <taxon>Gloeobacteraceae</taxon>
        <taxon>Gloeobacter</taxon>
        <taxon>Gloeobacter morelensis</taxon>
    </lineage>
</organism>
<dbReference type="InterPro" id="IPR001646">
    <property type="entry name" value="5peptide_repeat"/>
</dbReference>
<dbReference type="InterPro" id="IPR020472">
    <property type="entry name" value="WD40_PAC1"/>
</dbReference>
<feature type="repeat" description="WD" evidence="3">
    <location>
        <begin position="1129"/>
        <end position="1157"/>
    </location>
</feature>
<dbReference type="PRINTS" id="PR00364">
    <property type="entry name" value="DISEASERSIST"/>
</dbReference>
<dbReference type="InterPro" id="IPR019775">
    <property type="entry name" value="WD40_repeat_CS"/>
</dbReference>
<feature type="repeat" description="WD" evidence="3">
    <location>
        <begin position="903"/>
        <end position="944"/>
    </location>
</feature>
<keyword evidence="8" id="KW-1185">Reference proteome</keyword>
<evidence type="ECO:0000256" key="2">
    <source>
        <dbReference type="ARBA" id="ARBA00022737"/>
    </source>
</evidence>
<dbReference type="PANTHER" id="PTHR44019">
    <property type="entry name" value="WD REPEAT-CONTAINING PROTEIN 55"/>
    <property type="match status" value="1"/>
</dbReference>
<evidence type="ECO:0000256" key="4">
    <source>
        <dbReference type="SAM" id="MobiDB-lite"/>
    </source>
</evidence>
<gene>
    <name evidence="7" type="ORF">ISF26_11220</name>
</gene>
<proteinExistence type="predicted"/>
<dbReference type="SUPFAM" id="SSF52540">
    <property type="entry name" value="P-loop containing nucleoside triphosphate hydrolases"/>
    <property type="match status" value="1"/>
</dbReference>
<accession>A0ABY3PSM0</accession>
<feature type="repeat" description="WD" evidence="3">
    <location>
        <begin position="1033"/>
        <end position="1074"/>
    </location>
</feature>
<feature type="repeat" description="WD" evidence="3">
    <location>
        <begin position="641"/>
        <end position="682"/>
    </location>
</feature>
<dbReference type="PANTHER" id="PTHR44019:SF8">
    <property type="entry name" value="POC1 CENTRIOLAR PROTEIN HOMOLOG"/>
    <property type="match status" value="1"/>
</dbReference>
<dbReference type="Gene3D" id="2.160.20.80">
    <property type="entry name" value="E3 ubiquitin-protein ligase SopA"/>
    <property type="match status" value="1"/>
</dbReference>
<evidence type="ECO:0000259" key="6">
    <source>
        <dbReference type="Pfam" id="PF26355"/>
    </source>
</evidence>
<dbReference type="InterPro" id="IPR050505">
    <property type="entry name" value="WDR55/POC1"/>
</dbReference>
<dbReference type="InterPro" id="IPR058651">
    <property type="entry name" value="HTH_VMAP-M9"/>
</dbReference>
<name>A0ABY3PSM0_9CYAN</name>
<feature type="domain" description="NACHT" evidence="5">
    <location>
        <begin position="154"/>
        <end position="321"/>
    </location>
</feature>
<dbReference type="Pfam" id="PF05729">
    <property type="entry name" value="NACHT"/>
    <property type="match status" value="1"/>
</dbReference>
<evidence type="ECO:0000256" key="1">
    <source>
        <dbReference type="ARBA" id="ARBA00022574"/>
    </source>
</evidence>
<dbReference type="InterPro" id="IPR015943">
    <property type="entry name" value="WD40/YVTN_repeat-like_dom_sf"/>
</dbReference>
<dbReference type="SMART" id="SM00320">
    <property type="entry name" value="WD40"/>
    <property type="match status" value="14"/>
</dbReference>
<feature type="repeat" description="WD" evidence="3">
    <location>
        <begin position="766"/>
        <end position="807"/>
    </location>
</feature>
<dbReference type="Gene3D" id="2.130.10.10">
    <property type="entry name" value="YVTN repeat-like/Quinoprotein amine dehydrogenase"/>
    <property type="match status" value="4"/>
</dbReference>
<protein>
    <submittedName>
        <fullName evidence="7">NACHT domain-containing protein</fullName>
    </submittedName>
</protein>
<keyword evidence="2" id="KW-0677">Repeat</keyword>
<dbReference type="EMBL" id="CP063845">
    <property type="protein sequence ID" value="UFP96737.1"/>
    <property type="molecule type" value="Genomic_DNA"/>
</dbReference>
<feature type="repeat" description="WD" evidence="3">
    <location>
        <begin position="987"/>
        <end position="1020"/>
    </location>
</feature>
<evidence type="ECO:0000256" key="3">
    <source>
        <dbReference type="PROSITE-ProRule" id="PRU00221"/>
    </source>
</evidence>
<dbReference type="PROSITE" id="PS50082">
    <property type="entry name" value="WD_REPEATS_2"/>
    <property type="match status" value="13"/>
</dbReference>
<feature type="repeat" description="WD" evidence="3">
    <location>
        <begin position="850"/>
        <end position="902"/>
    </location>
</feature>
<dbReference type="PROSITE" id="PS50294">
    <property type="entry name" value="WD_REPEATS_REGION"/>
    <property type="match status" value="10"/>
</dbReference>
<dbReference type="RefSeq" id="WP_230844073.1">
    <property type="nucleotide sequence ID" value="NZ_CP063845.1"/>
</dbReference>
<dbReference type="SUPFAM" id="SSF50978">
    <property type="entry name" value="WD40 repeat-like"/>
    <property type="match status" value="2"/>
</dbReference>
<sequence>MTVDEVLAFLDVVLQPERLSDVQSLVFRHAWEGLTYTEIATATGYDDDYVRDVGSRLWQRLSKACGERVSKTNVHSALRRCQQRFARVETPPISRPDAPPPAPGVLPARSAPVEVRGPDRVRADWGEAMDVSLFYGRRRELDRLHEWIELSGCRLVALLGRGGMGKSALALRFAEALAGAAPTADGFRFLFWRSLRNAPPLSLLLGELLDFLGGPPRAGTGDSLDLDISRLLGLLRQHRCLVILDNAESLLEGGARPGVYRPGLEGYGELFRRIGESHHRSCLLMTSREKPEEVALLEGDTLPVRTLQLQGLSGEEGVHILKDKGLFGAAADFVRLSTTYHGNPLALKLVATSIRDIFARDIALFLAEGTWIFNGLHQLLTQQFERLSPLEKQVMYWLALYRDGGTVSRLQEDMVPQVLRQRILEALEFLRRRFLIEPVIDPDSKRAVGISGFTQQPVIMEYVTELLVENACAELLAGVNEDHFLLDAFKTYPLIQATARDDVREAQTELILKPVARSLSQRFSTPAAVEHYFRKLRDWLRGNASHASGYAGGSMVNLMRCLGVELSGWDFSGLNLRQAYLRDIELQGCDLRQCDLSQAAFSHALGAILAVAAHEDFVVGADSCGSLHLWHLASGRHLLTLSEHQSWVFGVAISPDGQTMASASLDQTVRLWDVRSGNCLRTLRGHGDGVWSVAFSPDGTLLASGSSDHSIRLWGQEGECLSILEGHTGWVHSVTFSPDGRLLASGGQDRAIRLWDVSSRCCLLTLPPEAQPLWVLKFTPDGKTLISSSVGGTVTFWDISSGRCVQTLAAHDQGVFALAVSPDGCLLASGSGDQTIKLWEIRSGQCLKILRGHTARIWSLAFSGQSVQTEAARSGIESTLMSGGDDHTVKIWNTATGRCFHTIRGYSSAFLSVAFSPNGEQLASGSEDRTLRLWDLRTGTCLQALKGHRSWVNAVAYSLDGRWIATGGDDYTVRLWEARTGQCLAVLKGHTHPVRSVVFSDDSTLLLTGSADHTVRLWELAAVGENFTRVRTIEAHSDWVFCIACRPGTALFATSSSDQTIKLWDLRTGKCLKTFEGHPGIVWSIAFLPNSPFLVSGGEDRTLRIWNVDTGECLHVLPSAGPIWSLCPSQDGRTLASGSSDHTITLWDLTARKALRTQQGHNNSLWCVKLSPSGELLASASQDETIRLWNVSDGNCLRILRPSRLYEQISIHGARGLTAAQRVSLHALGAVDSPPHRDS</sequence>
<dbReference type="InterPro" id="IPR027417">
    <property type="entry name" value="P-loop_NTPase"/>
</dbReference>
<feature type="compositionally biased region" description="Pro residues" evidence="4">
    <location>
        <begin position="93"/>
        <end position="104"/>
    </location>
</feature>
<dbReference type="CDD" id="cd00200">
    <property type="entry name" value="WD40"/>
    <property type="match status" value="2"/>
</dbReference>
<evidence type="ECO:0000259" key="5">
    <source>
        <dbReference type="Pfam" id="PF05729"/>
    </source>
</evidence>
<dbReference type="InterPro" id="IPR007111">
    <property type="entry name" value="NACHT_NTPase"/>
</dbReference>
<keyword evidence="1 3" id="KW-0853">WD repeat</keyword>
<dbReference type="InterPro" id="IPR001680">
    <property type="entry name" value="WD40_rpt"/>
</dbReference>
<evidence type="ECO:0000313" key="7">
    <source>
        <dbReference type="EMBL" id="UFP96737.1"/>
    </source>
</evidence>
<dbReference type="Pfam" id="PF00805">
    <property type="entry name" value="Pentapeptide"/>
    <property type="match status" value="1"/>
</dbReference>
<dbReference type="Pfam" id="PF26355">
    <property type="entry name" value="HTH_VMAP-M9"/>
    <property type="match status" value="1"/>
</dbReference>
<feature type="repeat" description="WD" evidence="3">
    <location>
        <begin position="1075"/>
        <end position="1116"/>
    </location>
</feature>